<dbReference type="RefSeq" id="WP_106527152.1">
    <property type="nucleotide sequence ID" value="NZ_PYAW01000001.1"/>
</dbReference>
<accession>A0A2P8HUQ2</accession>
<keyword evidence="2" id="KW-1185">Reference proteome</keyword>
<dbReference type="Proteomes" id="UP000240971">
    <property type="component" value="Unassembled WGS sequence"/>
</dbReference>
<organism evidence="1 2">
    <name type="scientific">Chitinophaga niastensis</name>
    <dbReference type="NCBI Taxonomy" id="536980"/>
    <lineage>
        <taxon>Bacteria</taxon>
        <taxon>Pseudomonadati</taxon>
        <taxon>Bacteroidota</taxon>
        <taxon>Chitinophagia</taxon>
        <taxon>Chitinophagales</taxon>
        <taxon>Chitinophagaceae</taxon>
        <taxon>Chitinophaga</taxon>
    </lineage>
</organism>
<protein>
    <submittedName>
        <fullName evidence="1">Uncharacterized protein DUF4249</fullName>
    </submittedName>
</protein>
<evidence type="ECO:0000313" key="2">
    <source>
        <dbReference type="Proteomes" id="UP000240971"/>
    </source>
</evidence>
<proteinExistence type="predicted"/>
<comment type="caution">
    <text evidence="1">The sequence shown here is derived from an EMBL/GenBank/DDBJ whole genome shotgun (WGS) entry which is preliminary data.</text>
</comment>
<dbReference type="OrthoDB" id="1115009at2"/>
<dbReference type="AlphaFoldDB" id="A0A2P8HUQ2"/>
<dbReference type="EMBL" id="PYAW01000001">
    <property type="protein sequence ID" value="PSL49960.1"/>
    <property type="molecule type" value="Genomic_DNA"/>
</dbReference>
<dbReference type="Pfam" id="PF14054">
    <property type="entry name" value="DUF4249"/>
    <property type="match status" value="1"/>
</dbReference>
<dbReference type="InterPro" id="IPR025345">
    <property type="entry name" value="DUF4249"/>
</dbReference>
<sequence>MQNVFVYAALLVLFFCSCEKRVDIKLPYDGDKIVVNSLIQPDSVIYIRVTRSVPSNVYDDNGFTEITNAAVTLEENGVVLTPLQWQEIKGHGYFVSTQKAILGKQYTVRVAAAGMQPVMATDTLPAAPDVSMAAAQRNSSRVRFTLKDRPDAADFYRIRIFAYGPDGQPDTLRLFRLDPSFNNNMVDFFTSGSNSSLIMNDARFNGKEVNFVLQTQDPIANTTQLMVEVSTLTNDAYQYFKAVSAQERNGGTIITEPVRVFTNVSNGYGIVAGINTKRMTFKVE</sequence>
<evidence type="ECO:0000313" key="1">
    <source>
        <dbReference type="EMBL" id="PSL49960.1"/>
    </source>
</evidence>
<reference evidence="1 2" key="1">
    <citation type="submission" date="2018-03" db="EMBL/GenBank/DDBJ databases">
        <title>Genomic Encyclopedia of Archaeal and Bacterial Type Strains, Phase II (KMG-II): from individual species to whole genera.</title>
        <authorList>
            <person name="Goeker M."/>
        </authorList>
    </citation>
    <scope>NUCLEOTIDE SEQUENCE [LARGE SCALE GENOMIC DNA]</scope>
    <source>
        <strain evidence="1 2">DSM 24859</strain>
    </source>
</reference>
<name>A0A2P8HUQ2_CHINA</name>
<gene>
    <name evidence="1" type="ORF">CLV51_1011302</name>
</gene>